<dbReference type="Gene3D" id="3.30.70.260">
    <property type="match status" value="1"/>
</dbReference>
<proteinExistence type="predicted"/>
<dbReference type="RefSeq" id="WP_091906770.1">
    <property type="nucleotide sequence ID" value="NZ_FNLO01000004.1"/>
</dbReference>
<dbReference type="AlphaFoldDB" id="A0A1H2PMS6"/>
<gene>
    <name evidence="1" type="ORF">SAMN05216551_10425</name>
</gene>
<dbReference type="Proteomes" id="UP000243719">
    <property type="component" value="Unassembled WGS sequence"/>
</dbReference>
<sequence>MQHNFRPAHRVVRRDTRELNVVCAASALNLVRKQLFNALRAIGLDASCVVVSRCNAHTHASLDATIQCRAGDEAKLYAIADSLRRQEGVSGANWRMPLYPALAA</sequence>
<accession>A0A1H2PMS6</accession>
<protein>
    <submittedName>
        <fullName evidence="1">Uncharacterized protein</fullName>
    </submittedName>
</protein>
<evidence type="ECO:0000313" key="2">
    <source>
        <dbReference type="Proteomes" id="UP000243719"/>
    </source>
</evidence>
<evidence type="ECO:0000313" key="1">
    <source>
        <dbReference type="EMBL" id="SDV47949.1"/>
    </source>
</evidence>
<dbReference type="OrthoDB" id="9963806at2"/>
<dbReference type="EMBL" id="FNLO01000004">
    <property type="protein sequence ID" value="SDV47949.1"/>
    <property type="molecule type" value="Genomic_DNA"/>
</dbReference>
<keyword evidence="2" id="KW-1185">Reference proteome</keyword>
<name>A0A1H2PMS6_9BURK</name>
<reference evidence="2" key="1">
    <citation type="submission" date="2016-09" db="EMBL/GenBank/DDBJ databases">
        <authorList>
            <person name="Varghese N."/>
            <person name="Submissions S."/>
        </authorList>
    </citation>
    <scope>NUCLEOTIDE SEQUENCE [LARGE SCALE GENOMIC DNA]</scope>
    <source>
        <strain evidence="2">JS23</strain>
    </source>
</reference>
<organism evidence="1 2">
    <name type="scientific">Chitinasiproducens palmae</name>
    <dbReference type="NCBI Taxonomy" id="1770053"/>
    <lineage>
        <taxon>Bacteria</taxon>
        <taxon>Pseudomonadati</taxon>
        <taxon>Pseudomonadota</taxon>
        <taxon>Betaproteobacteria</taxon>
        <taxon>Burkholderiales</taxon>
        <taxon>Burkholderiaceae</taxon>
        <taxon>Chitinasiproducens</taxon>
    </lineage>
</organism>